<dbReference type="InterPro" id="IPR045583">
    <property type="entry name" value="KPBA/B_C"/>
</dbReference>
<dbReference type="SUPFAM" id="SSF51197">
    <property type="entry name" value="Clavaminate synthase-like"/>
    <property type="match status" value="1"/>
</dbReference>
<keyword evidence="6" id="KW-0449">Lipoprotein</keyword>
<dbReference type="InterPro" id="IPR027443">
    <property type="entry name" value="IPNS-like_sf"/>
</dbReference>
<dbReference type="GO" id="GO:0005886">
    <property type="term" value="C:plasma membrane"/>
    <property type="evidence" value="ECO:0007669"/>
    <property type="project" value="UniProtKB-SubCell"/>
</dbReference>
<feature type="domain" description="GH15-like" evidence="8">
    <location>
        <begin position="51"/>
        <end position="230"/>
    </location>
</feature>
<dbReference type="GO" id="GO:0005964">
    <property type="term" value="C:phosphorylase kinase complex"/>
    <property type="evidence" value="ECO:0007669"/>
    <property type="project" value="TreeGrafter"/>
</dbReference>
<comment type="pathway">
    <text evidence="1 6">Glycan biosynthesis; glycogen metabolism.</text>
</comment>
<dbReference type="Gene3D" id="2.60.120.330">
    <property type="entry name" value="B-lactam Antibiotic, Isopenicillin N Synthase, Chain"/>
    <property type="match status" value="1"/>
</dbReference>
<evidence type="ECO:0000259" key="9">
    <source>
        <dbReference type="Pfam" id="PF19292"/>
    </source>
</evidence>
<dbReference type="InterPro" id="IPR008928">
    <property type="entry name" value="6-hairpin_glycosidase_sf"/>
</dbReference>
<dbReference type="InterPro" id="IPR011613">
    <property type="entry name" value="GH15-like"/>
</dbReference>
<evidence type="ECO:0000256" key="5">
    <source>
        <dbReference type="ARBA" id="ARBA00023277"/>
    </source>
</evidence>
<evidence type="ECO:0000256" key="2">
    <source>
        <dbReference type="ARBA" id="ARBA00007128"/>
    </source>
</evidence>
<comment type="similarity">
    <text evidence="2 6">Belongs to the phosphorylase b kinase regulatory chain family.</text>
</comment>
<protein>
    <recommendedName>
        <fullName evidence="6">Phosphorylase b kinase regulatory subunit</fullName>
    </recommendedName>
</protein>
<feature type="region of interest" description="Disordered" evidence="7">
    <location>
        <begin position="15"/>
        <end position="37"/>
    </location>
</feature>
<keyword evidence="3 6" id="KW-0321">Glycogen metabolism</keyword>
<keyword evidence="6" id="KW-0636">Prenylation</keyword>
<keyword evidence="6" id="KW-0472">Membrane</keyword>
<name>A0A816VXJ1_9BILA</name>
<evidence type="ECO:0000256" key="6">
    <source>
        <dbReference type="RuleBase" id="RU364123"/>
    </source>
</evidence>
<evidence type="ECO:0000256" key="7">
    <source>
        <dbReference type="SAM" id="MobiDB-lite"/>
    </source>
</evidence>
<evidence type="ECO:0000256" key="3">
    <source>
        <dbReference type="ARBA" id="ARBA00022600"/>
    </source>
</evidence>
<organism evidence="10 11">
    <name type="scientific">Rotaria magnacalcarata</name>
    <dbReference type="NCBI Taxonomy" id="392030"/>
    <lineage>
        <taxon>Eukaryota</taxon>
        <taxon>Metazoa</taxon>
        <taxon>Spiralia</taxon>
        <taxon>Gnathifera</taxon>
        <taxon>Rotifera</taxon>
        <taxon>Eurotatoria</taxon>
        <taxon>Bdelloidea</taxon>
        <taxon>Philodinida</taxon>
        <taxon>Philodinidae</taxon>
        <taxon>Rotaria</taxon>
    </lineage>
</organism>
<dbReference type="EMBL" id="CAJNRE010014264">
    <property type="protein sequence ID" value="CAF2126365.1"/>
    <property type="molecule type" value="Genomic_DNA"/>
</dbReference>
<dbReference type="PANTHER" id="PTHR10749">
    <property type="entry name" value="PHOSPHORYLASE B KINASE REGULATORY SUBUNIT"/>
    <property type="match status" value="1"/>
</dbReference>
<dbReference type="PANTHER" id="PTHR10749:SF8">
    <property type="entry name" value="PHOSPHORYLASE B KINASE REGULATORY SUBUNIT BETA"/>
    <property type="match status" value="1"/>
</dbReference>
<dbReference type="Pfam" id="PF19292">
    <property type="entry name" value="KPBB_C"/>
    <property type="match status" value="1"/>
</dbReference>
<feature type="compositionally biased region" description="Polar residues" evidence="7">
    <location>
        <begin position="15"/>
        <end position="31"/>
    </location>
</feature>
<comment type="subcellular location">
    <subcellularLocation>
        <location evidence="6">Cell membrane</location>
        <topology evidence="6">Lipid-anchor</topology>
        <orientation evidence="6">Cytoplasmic side</orientation>
    </subcellularLocation>
</comment>
<evidence type="ECO:0000259" key="8">
    <source>
        <dbReference type="Pfam" id="PF00723"/>
    </source>
</evidence>
<keyword evidence="6" id="KW-1003">Cell membrane</keyword>
<dbReference type="Pfam" id="PF00723">
    <property type="entry name" value="Glyco_hydro_15"/>
    <property type="match status" value="1"/>
</dbReference>
<feature type="domain" description="Phosphorylase b kinase regulatory subunit alpha/beta C-terminal" evidence="9">
    <location>
        <begin position="272"/>
        <end position="394"/>
    </location>
</feature>
<dbReference type="AlphaFoldDB" id="A0A816VXJ1"/>
<accession>A0A816VXJ1</accession>
<dbReference type="UniPathway" id="UPA00163"/>
<proteinExistence type="inferred from homology"/>
<dbReference type="SUPFAM" id="SSF48208">
    <property type="entry name" value="Six-hairpin glycosidases"/>
    <property type="match status" value="1"/>
</dbReference>
<sequence>MASLNIAGVPTLPSNTSGFNRSRRSSWSDSKNVGDEAENYSDSHTLILKKLDIHYHKVKRQILAFQSLTTGLFPTHLDTDKKVAHVVANIFCSIAVWSLRQCYCKIDNDQGRAHELGQAAVKCMRGILNCWMKQAKKVEIFKSEQSPMDALHSKFNVFDGSEIEGADEVDQLQICAISIYLLTIVQMITSNLQIIFSMDEVNFVQQLIFSIERAYRTPDYGIWERRTKYNTNTLKNVIESSALNTISPNEIKQLLYYVLTTNLQQSTLQGGDIEQRSSFQKRQMDGALSRVPTNFYEHVWSILERAPKGIQLCSILLPQQPTLSDMTDYELNFSLKIEEMLGRLLDPVYRCLVVEMFESINVLLQRNPELCFVQPLDADYLISDAVKLFEQQTKSLDSLKDFYNLPISLVGGSTGYMIQVPYGMPEFRQAVLACYHEIETLALELTKVFFVGSENDFNQFSSHFQWPSIGLRMLHYLPQPSPVLDDAFGSAPHCDHGFITILSHDDVDA</sequence>
<keyword evidence="4 6" id="KW-0112">Calmodulin-binding</keyword>
<evidence type="ECO:0000313" key="11">
    <source>
        <dbReference type="Proteomes" id="UP000663824"/>
    </source>
</evidence>
<gene>
    <name evidence="10" type="ORF">MBJ925_LOCUS26827</name>
</gene>
<dbReference type="InterPro" id="IPR008734">
    <property type="entry name" value="PHK_A/B_su"/>
</dbReference>
<keyword evidence="5 6" id="KW-0119">Carbohydrate metabolism</keyword>
<dbReference type="GO" id="GO:0005977">
    <property type="term" value="P:glycogen metabolic process"/>
    <property type="evidence" value="ECO:0007669"/>
    <property type="project" value="UniProtKB-UniPathway"/>
</dbReference>
<evidence type="ECO:0000313" key="10">
    <source>
        <dbReference type="EMBL" id="CAF2126365.1"/>
    </source>
</evidence>
<evidence type="ECO:0000256" key="1">
    <source>
        <dbReference type="ARBA" id="ARBA00005131"/>
    </source>
</evidence>
<comment type="function">
    <text evidence="6">Phosphorylase b kinase catalyzes the phosphorylation of serine in certain substrates, including troponin I.</text>
</comment>
<reference evidence="10" key="1">
    <citation type="submission" date="2021-02" db="EMBL/GenBank/DDBJ databases">
        <authorList>
            <person name="Nowell W R."/>
        </authorList>
    </citation>
    <scope>NUCLEOTIDE SEQUENCE</scope>
</reference>
<dbReference type="Proteomes" id="UP000663824">
    <property type="component" value="Unassembled WGS sequence"/>
</dbReference>
<dbReference type="GO" id="GO:0005516">
    <property type="term" value="F:calmodulin binding"/>
    <property type="evidence" value="ECO:0007669"/>
    <property type="project" value="UniProtKB-KW"/>
</dbReference>
<comment type="caution">
    <text evidence="10">The sequence shown here is derived from an EMBL/GenBank/DDBJ whole genome shotgun (WGS) entry which is preliminary data.</text>
</comment>
<evidence type="ECO:0000256" key="4">
    <source>
        <dbReference type="ARBA" id="ARBA00022860"/>
    </source>
</evidence>